<feature type="transmembrane region" description="Helical" evidence="6">
    <location>
        <begin position="96"/>
        <end position="115"/>
    </location>
</feature>
<dbReference type="GO" id="GO:0016020">
    <property type="term" value="C:membrane"/>
    <property type="evidence" value="ECO:0007669"/>
    <property type="project" value="UniProtKB-SubCell"/>
</dbReference>
<keyword evidence="9" id="KW-1185">Reference proteome</keyword>
<dbReference type="SUPFAM" id="SSF103473">
    <property type="entry name" value="MFS general substrate transporter"/>
    <property type="match status" value="1"/>
</dbReference>
<evidence type="ECO:0000313" key="8">
    <source>
        <dbReference type="EMBL" id="WED64723.1"/>
    </source>
</evidence>
<keyword evidence="3 6" id="KW-1133">Transmembrane helix</keyword>
<dbReference type="InterPro" id="IPR050382">
    <property type="entry name" value="MFS_Na/Anion_cotransporter"/>
</dbReference>
<dbReference type="InterPro" id="IPR036259">
    <property type="entry name" value="MFS_trans_sf"/>
</dbReference>
<feature type="transmembrane region" description="Helical" evidence="6">
    <location>
        <begin position="405"/>
        <end position="426"/>
    </location>
</feature>
<evidence type="ECO:0000256" key="1">
    <source>
        <dbReference type="ARBA" id="ARBA00004141"/>
    </source>
</evidence>
<feature type="transmembrane region" description="Helical" evidence="6">
    <location>
        <begin position="183"/>
        <end position="205"/>
    </location>
</feature>
<organism evidence="8 9">
    <name type="scientific">Synoicihabitans lomoniglobus</name>
    <dbReference type="NCBI Taxonomy" id="2909285"/>
    <lineage>
        <taxon>Bacteria</taxon>
        <taxon>Pseudomonadati</taxon>
        <taxon>Verrucomicrobiota</taxon>
        <taxon>Opitutia</taxon>
        <taxon>Opitutales</taxon>
        <taxon>Opitutaceae</taxon>
        <taxon>Synoicihabitans</taxon>
    </lineage>
</organism>
<dbReference type="EMBL" id="CP119075">
    <property type="protein sequence ID" value="WED64723.1"/>
    <property type="molecule type" value="Genomic_DNA"/>
</dbReference>
<evidence type="ECO:0000313" key="9">
    <source>
        <dbReference type="Proteomes" id="UP001218638"/>
    </source>
</evidence>
<feature type="domain" description="Major facilitator superfamily (MFS) profile" evidence="7">
    <location>
        <begin position="31"/>
        <end position="431"/>
    </location>
</feature>
<name>A0AAF0A031_9BACT</name>
<keyword evidence="2 6" id="KW-0812">Transmembrane</keyword>
<evidence type="ECO:0000256" key="5">
    <source>
        <dbReference type="SAM" id="MobiDB-lite"/>
    </source>
</evidence>
<protein>
    <submittedName>
        <fullName evidence="8">MFS transporter</fullName>
    </submittedName>
</protein>
<proteinExistence type="predicted"/>
<feature type="transmembrane region" description="Helical" evidence="6">
    <location>
        <begin position="376"/>
        <end position="399"/>
    </location>
</feature>
<dbReference type="Gene3D" id="1.20.1250.20">
    <property type="entry name" value="MFS general substrate transporter like domains"/>
    <property type="match status" value="2"/>
</dbReference>
<dbReference type="InterPro" id="IPR011701">
    <property type="entry name" value="MFS"/>
</dbReference>
<feature type="transmembrane region" description="Helical" evidence="6">
    <location>
        <begin position="318"/>
        <end position="336"/>
    </location>
</feature>
<reference evidence="8" key="1">
    <citation type="submission" date="2023-03" db="EMBL/GenBank/DDBJ databases">
        <title>Lomoglobus Profundus gen. nov., sp. nov., a novel member of the phylum Verrucomicrobia, isolated from deep-marine sediment of South China Sea.</title>
        <authorList>
            <person name="Ahmad T."/>
            <person name="Ishaq S.E."/>
            <person name="Wang F."/>
        </authorList>
    </citation>
    <scope>NUCLEOTIDE SEQUENCE</scope>
    <source>
        <strain evidence="8">LMO-M01</strain>
    </source>
</reference>
<evidence type="ECO:0000256" key="2">
    <source>
        <dbReference type="ARBA" id="ARBA00022692"/>
    </source>
</evidence>
<dbReference type="PROSITE" id="PS50850">
    <property type="entry name" value="MFS"/>
    <property type="match status" value="1"/>
</dbReference>
<evidence type="ECO:0000256" key="3">
    <source>
        <dbReference type="ARBA" id="ARBA00022989"/>
    </source>
</evidence>
<dbReference type="PANTHER" id="PTHR11662:SF285">
    <property type="entry name" value="HEXURONATE TRANSPORTER"/>
    <property type="match status" value="1"/>
</dbReference>
<feature type="transmembrane region" description="Helical" evidence="6">
    <location>
        <begin position="342"/>
        <end position="364"/>
    </location>
</feature>
<evidence type="ECO:0000256" key="4">
    <source>
        <dbReference type="ARBA" id="ARBA00023136"/>
    </source>
</evidence>
<dbReference type="GO" id="GO:0015134">
    <property type="term" value="F:hexuronate transmembrane transporter activity"/>
    <property type="evidence" value="ECO:0007669"/>
    <property type="project" value="TreeGrafter"/>
</dbReference>
<dbReference type="KEGG" id="slom:PXH66_20460"/>
<keyword evidence="4 6" id="KW-0472">Membrane</keyword>
<feature type="transmembrane region" description="Helical" evidence="6">
    <location>
        <begin position="153"/>
        <end position="177"/>
    </location>
</feature>
<feature type="transmembrane region" description="Helical" evidence="6">
    <location>
        <begin position="65"/>
        <end position="84"/>
    </location>
</feature>
<dbReference type="InterPro" id="IPR020846">
    <property type="entry name" value="MFS_dom"/>
</dbReference>
<feature type="region of interest" description="Disordered" evidence="5">
    <location>
        <begin position="1"/>
        <end position="24"/>
    </location>
</feature>
<gene>
    <name evidence="8" type="ORF">PXH66_20460</name>
</gene>
<feature type="transmembrane region" description="Helical" evidence="6">
    <location>
        <begin position="245"/>
        <end position="265"/>
    </location>
</feature>
<comment type="subcellular location">
    <subcellularLocation>
        <location evidence="1">Membrane</location>
        <topology evidence="1">Multi-pass membrane protein</topology>
    </subcellularLocation>
</comment>
<dbReference type="CDD" id="cd17319">
    <property type="entry name" value="MFS_ExuT_GudP_like"/>
    <property type="match status" value="1"/>
</dbReference>
<dbReference type="Proteomes" id="UP001218638">
    <property type="component" value="Chromosome"/>
</dbReference>
<accession>A0AAF0A031</accession>
<evidence type="ECO:0000256" key="6">
    <source>
        <dbReference type="SAM" id="Phobius"/>
    </source>
</evidence>
<dbReference type="Pfam" id="PF07690">
    <property type="entry name" value="MFS_1"/>
    <property type="match status" value="1"/>
</dbReference>
<dbReference type="AlphaFoldDB" id="A0AAF0A031"/>
<feature type="transmembrane region" description="Helical" evidence="6">
    <location>
        <begin position="285"/>
        <end position="306"/>
    </location>
</feature>
<dbReference type="RefSeq" id="WP_330930009.1">
    <property type="nucleotide sequence ID" value="NZ_CP119075.1"/>
</dbReference>
<evidence type="ECO:0000259" key="7">
    <source>
        <dbReference type="PROSITE" id="PS50850"/>
    </source>
</evidence>
<sequence length="437" mass="47075">MKLPRPVPDQTSPDVSHGSPKGKPSRVRWRICAMLFFATTINYIDRQILGILKPELTRDLGWSEIDYSNVIFAFQLAYAGGYLFGGRLIDRIGVRLGYAAAVAGWSLAAMAHAAVRSVAGFGVVRFALGLTEGGNFPAAVKAVSEWFPRRERALATGIFNSGSSVGALVTPLVVPWITVRYGWSVAFLATGALGLVWLIAWWWIYAAPEEHPKVSAAELALIRSEPSEPTARVPWGELLRHRQTWAFIAGMFIAAPVWWFWLFWVPDFLHKSHGLNLLQLGPPLVVIYLMTDFGSIGGGWLSSHLIGRGWTVNAARKTAMLACALCVVPVIIAPVVSDLWAATLLIGLAASAHQGFAANLFTLVSDTAPRHAVSSIVGLGGAAGAIGGMLVAKVTGYVLEWTGDFRPLFAAAAGAYLVALLVIHLLSPRLTPMKLSS</sequence>
<dbReference type="PANTHER" id="PTHR11662">
    <property type="entry name" value="SOLUTE CARRIER FAMILY 17"/>
    <property type="match status" value="1"/>
</dbReference>